<evidence type="ECO:0000313" key="2">
    <source>
        <dbReference type="EMBL" id="ATG25023.1"/>
    </source>
</evidence>
<name>A0A291EYT4_9ASTR</name>
<keyword evidence="1" id="KW-0934">Plastid</keyword>
<gene>
    <name evidence="1" type="primary">ORF212</name>
    <name evidence="1" type="ORF">Lo_hol1Pt0909</name>
    <name evidence="2" type="ORF">Lo_hol1Pt1519</name>
</gene>
<reference evidence="1" key="2">
    <citation type="submission" date="2017-08" db="EMBL/GenBank/DDBJ databases">
        <authorList>
            <person name="Knox E.B."/>
        </authorList>
    </citation>
    <scope>NUCLEOTIDE SEQUENCE</scope>
</reference>
<dbReference type="AlphaFoldDB" id="A0A291EYT4"/>
<accession>A0A291EYT4</accession>
<sequence length="212" mass="24359">MVHGRMQTRGFLRKILLQTVFCYWNALIPKKTIWGTRVLGGNGNGSLIGASHNEKCLNPWRFYAKFPDLVFPFVYIPCPRMVPTSDREVCQIPCSKRKNCVVLKHLAMNRIFVGGVGQGRIMGNRMINDAIKTPEALERMMDFFVTQIKYADQEAYHYLPKQPKEKTSICPYECIPQDPMRKVEEAVLARGLWVGARECLTSRRNEFFPGPN</sequence>
<evidence type="ECO:0000313" key="1">
    <source>
        <dbReference type="EMBL" id="ATG24998.1"/>
    </source>
</evidence>
<dbReference type="EMBL" id="MF770606">
    <property type="protein sequence ID" value="ATG24998.1"/>
    <property type="molecule type" value="Genomic_DNA"/>
</dbReference>
<geneLocation type="plastid" evidence="1"/>
<dbReference type="RefSeq" id="YP_009434997.1">
    <property type="nucleotide sequence ID" value="NC_036073.1"/>
</dbReference>
<dbReference type="GeneID" id="34726904"/>
<dbReference type="GeneID" id="34726948"/>
<dbReference type="EMBL" id="MF770606">
    <property type="protein sequence ID" value="ATG25023.1"/>
    <property type="molecule type" value="Genomic_DNA"/>
</dbReference>
<organism evidence="1">
    <name type="scientific">Lobelia holstii</name>
    <dbReference type="NCBI Taxonomy" id="210362"/>
    <lineage>
        <taxon>Eukaryota</taxon>
        <taxon>Viridiplantae</taxon>
        <taxon>Streptophyta</taxon>
        <taxon>Embryophyta</taxon>
        <taxon>Tracheophyta</taxon>
        <taxon>Spermatophyta</taxon>
        <taxon>Magnoliopsida</taxon>
        <taxon>eudicotyledons</taxon>
        <taxon>Gunneridae</taxon>
        <taxon>Pentapetalae</taxon>
        <taxon>asterids</taxon>
        <taxon>campanulids</taxon>
        <taxon>Asterales</taxon>
        <taxon>Campanulaceae</taxon>
        <taxon>Lobelia</taxon>
    </lineage>
</organism>
<dbReference type="RefSeq" id="YP_009435020.1">
    <property type="nucleotide sequence ID" value="NC_036073.1"/>
</dbReference>
<protein>
    <submittedName>
        <fullName evidence="1">Uncharacterized protein</fullName>
    </submittedName>
</protein>
<reference evidence="1" key="1">
    <citation type="journal article" date="2014" name="Proc. Natl. Acad. Sci. U.S.A.">
        <title>The dynamic history of plastid genomes in the Campanulaceae sensu lato is unique among angiosperms.</title>
        <authorList>
            <person name="Knox E.B."/>
        </authorList>
    </citation>
    <scope>NUCLEOTIDE SEQUENCE</scope>
</reference>
<proteinExistence type="predicted"/>